<organism evidence="1">
    <name type="scientific">Drosophila melanogaster</name>
    <name type="common">Fruit fly</name>
    <dbReference type="NCBI Taxonomy" id="7227"/>
    <lineage>
        <taxon>Eukaryota</taxon>
        <taxon>Metazoa</taxon>
        <taxon>Ecdysozoa</taxon>
        <taxon>Arthropoda</taxon>
        <taxon>Hexapoda</taxon>
        <taxon>Insecta</taxon>
        <taxon>Pterygota</taxon>
        <taxon>Neoptera</taxon>
        <taxon>Endopterygota</taxon>
        <taxon>Diptera</taxon>
        <taxon>Brachycera</taxon>
        <taxon>Muscomorpha</taxon>
        <taxon>Ephydroidea</taxon>
        <taxon>Drosophilidae</taxon>
        <taxon>Drosophila</taxon>
        <taxon>Sophophora</taxon>
    </lineage>
</organism>
<dbReference type="Gene3D" id="2.10.25.10">
    <property type="entry name" value="Laminin"/>
    <property type="match status" value="1"/>
</dbReference>
<dbReference type="ExpressionAtlas" id="B3DNJ2">
    <property type="expression patterns" value="baseline and differential"/>
</dbReference>
<evidence type="ECO:0000313" key="1">
    <source>
        <dbReference type="EMBL" id="ACD99544.1"/>
    </source>
</evidence>
<proteinExistence type="evidence at transcript level"/>
<sequence>RALRSHFDTTSPSAESERNALDIHADWTPYLRSGDRAAHAHCRTILVGGSCYAVAKRGSGREGIRHLLQDAHRGNHPNSRNRQFSYCCDGYVNKGTSQNLKCEPICSEDCSNGLCLAPEECECAPGYYRSNKRCRFVLE</sequence>
<reference evidence="1" key="1">
    <citation type="submission" date="2008-06" db="EMBL/GenBank/DDBJ databases">
        <authorList>
            <person name="Carlson J."/>
            <person name="Booth B."/>
            <person name="Frise E."/>
            <person name="Park S."/>
            <person name="Wan K."/>
            <person name="Yu C."/>
            <person name="Celniker S."/>
        </authorList>
    </citation>
    <scope>NUCLEOTIDE SEQUENCE</scope>
</reference>
<gene>
    <name evidence="1" type="primary">CG34003-RA</name>
</gene>
<accession>B3DNJ2</accession>
<dbReference type="VEuPathDB" id="VectorBase:FBgn0054003"/>
<dbReference type="OrthoDB" id="409374at2759"/>
<protein>
    <submittedName>
        <fullName evidence="1">IP21455p</fullName>
    </submittedName>
</protein>
<name>B3DNJ2_DROME</name>
<feature type="non-terminal residue" evidence="1">
    <location>
        <position position="1"/>
    </location>
</feature>
<dbReference type="EMBL" id="BT032980">
    <property type="protein sequence ID" value="ACD99544.1"/>
    <property type="molecule type" value="mRNA"/>
</dbReference>
<dbReference type="AlphaFoldDB" id="B3DNJ2"/>